<evidence type="ECO:0000313" key="14">
    <source>
        <dbReference type="Proteomes" id="UP000002710"/>
    </source>
</evidence>
<evidence type="ECO:0000256" key="6">
    <source>
        <dbReference type="ARBA" id="ARBA00022475"/>
    </source>
</evidence>
<dbReference type="NCBIfam" id="TIGR01726">
    <property type="entry name" value="HEQRo_perm_3TM"/>
    <property type="match status" value="1"/>
</dbReference>
<comment type="similarity">
    <text evidence="3">Belongs to the binding-protein-dependent transport system permease family. HisMQ subfamily.</text>
</comment>
<evidence type="ECO:0000256" key="8">
    <source>
        <dbReference type="ARBA" id="ARBA00022970"/>
    </source>
</evidence>
<keyword evidence="7 11" id="KW-0812">Transmembrane</keyword>
<evidence type="ECO:0000256" key="1">
    <source>
        <dbReference type="ARBA" id="ARBA00003159"/>
    </source>
</evidence>
<dbReference type="EMBL" id="CP000112">
    <property type="protein sequence ID" value="ABB40536.1"/>
    <property type="molecule type" value="Genomic_DNA"/>
</dbReference>
<dbReference type="AlphaFoldDB" id="Q30UW0"/>
<evidence type="ECO:0000256" key="3">
    <source>
        <dbReference type="ARBA" id="ARBA00010072"/>
    </source>
</evidence>
<evidence type="ECO:0000259" key="12">
    <source>
        <dbReference type="PROSITE" id="PS50928"/>
    </source>
</evidence>
<dbReference type="InterPro" id="IPR043429">
    <property type="entry name" value="ArtM/GltK/GlnP/TcyL/YhdX-like"/>
</dbReference>
<keyword evidence="9 11" id="KW-1133">Transmembrane helix</keyword>
<feature type="domain" description="ABC transmembrane type-1" evidence="12">
    <location>
        <begin position="19"/>
        <end position="206"/>
    </location>
</feature>
<keyword evidence="8" id="KW-0029">Amino-acid transport</keyword>
<dbReference type="STRING" id="207559.Dde_3743"/>
<dbReference type="eggNOG" id="COG0765">
    <property type="taxonomic scope" value="Bacteria"/>
</dbReference>
<dbReference type="Proteomes" id="UP000002710">
    <property type="component" value="Chromosome"/>
</dbReference>
<keyword evidence="10 11" id="KW-0472">Membrane</keyword>
<feature type="transmembrane region" description="Helical" evidence="11">
    <location>
        <begin position="20"/>
        <end position="45"/>
    </location>
</feature>
<keyword evidence="14" id="KW-1185">Reference proteome</keyword>
<dbReference type="GO" id="GO:0043190">
    <property type="term" value="C:ATP-binding cassette (ABC) transporter complex"/>
    <property type="evidence" value="ECO:0007669"/>
    <property type="project" value="InterPro"/>
</dbReference>
<dbReference type="RefSeq" id="WP_011369397.1">
    <property type="nucleotide sequence ID" value="NC_007519.1"/>
</dbReference>
<evidence type="ECO:0000256" key="11">
    <source>
        <dbReference type="RuleBase" id="RU363032"/>
    </source>
</evidence>
<evidence type="ECO:0000256" key="2">
    <source>
        <dbReference type="ARBA" id="ARBA00004429"/>
    </source>
</evidence>
<dbReference type="InterPro" id="IPR035906">
    <property type="entry name" value="MetI-like_sf"/>
</dbReference>
<evidence type="ECO:0000256" key="7">
    <source>
        <dbReference type="ARBA" id="ARBA00022692"/>
    </source>
</evidence>
<evidence type="ECO:0000256" key="9">
    <source>
        <dbReference type="ARBA" id="ARBA00022989"/>
    </source>
</evidence>
<proteinExistence type="inferred from homology"/>
<dbReference type="Gene3D" id="1.10.3720.10">
    <property type="entry name" value="MetI-like"/>
    <property type="match status" value="1"/>
</dbReference>
<dbReference type="GO" id="GO:0022857">
    <property type="term" value="F:transmembrane transporter activity"/>
    <property type="evidence" value="ECO:0007669"/>
    <property type="project" value="InterPro"/>
</dbReference>
<comment type="function">
    <text evidence="1">Part of the binding-protein-dependent transport system for glutamine; probably responsible for the translocation of the substrate across the membrane.</text>
</comment>
<name>Q30UW0_OLEA2</name>
<dbReference type="GO" id="GO:0006865">
    <property type="term" value="P:amino acid transport"/>
    <property type="evidence" value="ECO:0007669"/>
    <property type="project" value="UniProtKB-KW"/>
</dbReference>
<dbReference type="CDD" id="cd06261">
    <property type="entry name" value="TM_PBP2"/>
    <property type="match status" value="1"/>
</dbReference>
<dbReference type="Pfam" id="PF00528">
    <property type="entry name" value="BPD_transp_1"/>
    <property type="match status" value="1"/>
</dbReference>
<gene>
    <name evidence="13" type="ordered locus">Dde_3743</name>
</gene>
<reference evidence="13 14" key="1">
    <citation type="journal article" date="2011" name="J. Bacteriol.">
        <title>Complete genome sequence and updated annotation of Desulfovibrio alaskensis G20.</title>
        <authorList>
            <person name="Hauser L.J."/>
            <person name="Land M.L."/>
            <person name="Brown S.D."/>
            <person name="Larimer F."/>
            <person name="Keller K.L."/>
            <person name="Rapp-Giles B.J."/>
            <person name="Price M.N."/>
            <person name="Lin M."/>
            <person name="Bruce D.C."/>
            <person name="Detter J.C."/>
            <person name="Tapia R."/>
            <person name="Han C.S."/>
            <person name="Goodwin L.A."/>
            <person name="Cheng J.F."/>
            <person name="Pitluck S."/>
            <person name="Copeland A."/>
            <person name="Lucas S."/>
            <person name="Nolan M."/>
            <person name="Lapidus A.L."/>
            <person name="Palumbo A.V."/>
            <person name="Wall J.D."/>
        </authorList>
    </citation>
    <scope>NUCLEOTIDE SEQUENCE [LARGE SCALE GENOMIC DNA]</scope>
    <source>
        <strain evidence="14">ATCC BAA 1058 / DSM 17464 / G20</strain>
    </source>
</reference>
<dbReference type="InterPro" id="IPR000515">
    <property type="entry name" value="MetI-like"/>
</dbReference>
<keyword evidence="6" id="KW-1003">Cell membrane</keyword>
<feature type="transmembrane region" description="Helical" evidence="11">
    <location>
        <begin position="57"/>
        <end position="78"/>
    </location>
</feature>
<evidence type="ECO:0000256" key="10">
    <source>
        <dbReference type="ARBA" id="ARBA00023136"/>
    </source>
</evidence>
<dbReference type="PANTHER" id="PTHR30614:SF0">
    <property type="entry name" value="L-CYSTINE TRANSPORT SYSTEM PERMEASE PROTEIN TCYL"/>
    <property type="match status" value="1"/>
</dbReference>
<feature type="transmembrane region" description="Helical" evidence="11">
    <location>
        <begin position="187"/>
        <end position="207"/>
    </location>
</feature>
<evidence type="ECO:0000313" key="13">
    <source>
        <dbReference type="EMBL" id="ABB40536.1"/>
    </source>
</evidence>
<organism evidence="13 14">
    <name type="scientific">Oleidesulfovibrio alaskensis (strain ATCC BAA-1058 / DSM 17464 / G20)</name>
    <name type="common">Desulfovibrio alaskensis</name>
    <dbReference type="NCBI Taxonomy" id="207559"/>
    <lineage>
        <taxon>Bacteria</taxon>
        <taxon>Pseudomonadati</taxon>
        <taxon>Thermodesulfobacteriota</taxon>
        <taxon>Desulfovibrionia</taxon>
        <taxon>Desulfovibrionales</taxon>
        <taxon>Desulfovibrionaceae</taxon>
        <taxon>Oleidesulfovibrio</taxon>
    </lineage>
</organism>
<evidence type="ECO:0000256" key="4">
    <source>
        <dbReference type="ARBA" id="ARBA00016506"/>
    </source>
</evidence>
<accession>Q30UW0</accession>
<dbReference type="KEGG" id="dde:Dde_3743"/>
<dbReference type="SUPFAM" id="SSF161098">
    <property type="entry name" value="MetI-like"/>
    <property type="match status" value="1"/>
</dbReference>
<comment type="subcellular location">
    <subcellularLocation>
        <location evidence="2">Cell inner membrane</location>
        <topology evidence="2">Multi-pass membrane protein</topology>
    </subcellularLocation>
    <subcellularLocation>
        <location evidence="11">Cell membrane</location>
        <topology evidence="11">Multi-pass membrane protein</topology>
    </subcellularLocation>
</comment>
<keyword evidence="5 11" id="KW-0813">Transport</keyword>
<sequence length="217" mass="23981">MYFEFSAIPKYLPYFLPAAWMTLQVTTLGILLGFVLGLGTSFLRISDKKILNLPARAYIYLIRGTPLLLQLLFIYFGLRSLAGLEAITSAVLALGIHNGAYIAEIFRGAISSISTGQMEAARSLGMSYPRAMVRIILPQALKRAIPPLGNQFIIALKDSSLASTITINELLLKSQQLASSNFMMMEMLAIAALFYLLYTAVFSWLFHRLEAKLDTGS</sequence>
<dbReference type="HOGENOM" id="CLU_019602_1_1_7"/>
<dbReference type="PROSITE" id="PS50928">
    <property type="entry name" value="ABC_TM1"/>
    <property type="match status" value="1"/>
</dbReference>
<evidence type="ECO:0000256" key="5">
    <source>
        <dbReference type="ARBA" id="ARBA00022448"/>
    </source>
</evidence>
<dbReference type="InterPro" id="IPR010065">
    <property type="entry name" value="AA_ABC_transptr_permease_3TM"/>
</dbReference>
<dbReference type="FunFam" id="1.10.3720.10:FF:000033">
    <property type="entry name" value="Polar amino acid ABC transporter permease"/>
    <property type="match status" value="1"/>
</dbReference>
<dbReference type="PANTHER" id="PTHR30614">
    <property type="entry name" value="MEMBRANE COMPONENT OF AMINO ACID ABC TRANSPORTER"/>
    <property type="match status" value="1"/>
</dbReference>
<protein>
    <recommendedName>
        <fullName evidence="4">Putative glutamine transport system permease protein GlnP</fullName>
    </recommendedName>
</protein>